<dbReference type="HOGENOM" id="CLU_013985_3_1_11"/>
<evidence type="ECO:0000313" key="3">
    <source>
        <dbReference type="Proteomes" id="UP000023067"/>
    </source>
</evidence>
<dbReference type="InterPro" id="IPR000182">
    <property type="entry name" value="GNAT_dom"/>
</dbReference>
<keyword evidence="3" id="KW-1185">Reference proteome</keyword>
<organism evidence="2 3">
    <name type="scientific">Brachybacterium phenoliresistens</name>
    <dbReference type="NCBI Taxonomy" id="396014"/>
    <lineage>
        <taxon>Bacteria</taxon>
        <taxon>Bacillati</taxon>
        <taxon>Actinomycetota</taxon>
        <taxon>Actinomycetes</taxon>
        <taxon>Micrococcales</taxon>
        <taxon>Dermabacteraceae</taxon>
        <taxon>Brachybacterium</taxon>
    </lineage>
</organism>
<dbReference type="eggNOG" id="COG1670">
    <property type="taxonomic scope" value="Bacteria"/>
</dbReference>
<dbReference type="Gene3D" id="3.40.630.30">
    <property type="match status" value="1"/>
</dbReference>
<proteinExistence type="predicted"/>
<name>Z9JQ21_9MICO</name>
<dbReference type="Proteomes" id="UP000023067">
    <property type="component" value="Unassembled WGS sequence"/>
</dbReference>
<reference evidence="2 3" key="1">
    <citation type="submission" date="2014-02" db="EMBL/GenBank/DDBJ databases">
        <title>Genome sequence of Brachybacterium phenoliresistens strain W13A50.</title>
        <authorList>
            <person name="Wang X."/>
        </authorList>
    </citation>
    <scope>NUCLEOTIDE SEQUENCE [LARGE SCALE GENOMIC DNA]</scope>
    <source>
        <strain evidence="2 3">W13A50</strain>
    </source>
</reference>
<dbReference type="PANTHER" id="PTHR43792">
    <property type="entry name" value="GNAT FAMILY, PUTATIVE (AFU_ORTHOLOGUE AFUA_3G00765)-RELATED-RELATED"/>
    <property type="match status" value="1"/>
</dbReference>
<comment type="caution">
    <text evidence="2">The sequence shown here is derived from an EMBL/GenBank/DDBJ whole genome shotgun (WGS) entry which is preliminary data.</text>
</comment>
<dbReference type="PANTHER" id="PTHR43792:SF1">
    <property type="entry name" value="N-ACETYLTRANSFERASE DOMAIN-CONTAINING PROTEIN"/>
    <property type="match status" value="1"/>
</dbReference>
<dbReference type="SUPFAM" id="SSF55729">
    <property type="entry name" value="Acyl-CoA N-acyltransferases (Nat)"/>
    <property type="match status" value="1"/>
</dbReference>
<dbReference type="STRING" id="396014.BF93_09270"/>
<dbReference type="Pfam" id="PF13302">
    <property type="entry name" value="Acetyltransf_3"/>
    <property type="match status" value="1"/>
</dbReference>
<dbReference type="InterPro" id="IPR051531">
    <property type="entry name" value="N-acetyltransferase"/>
</dbReference>
<feature type="domain" description="N-acetyltransferase" evidence="1">
    <location>
        <begin position="16"/>
        <end position="187"/>
    </location>
</feature>
<dbReference type="RefSeq" id="WP_232226479.1">
    <property type="nucleotide sequence ID" value="NZ_KK070006.1"/>
</dbReference>
<dbReference type="AlphaFoldDB" id="Z9JQ21"/>
<protein>
    <submittedName>
        <fullName evidence="2">GCN5 family acetyltransferase</fullName>
    </submittedName>
</protein>
<keyword evidence="2" id="KW-0808">Transferase</keyword>
<dbReference type="PATRIC" id="fig|396014.3.peg.3350"/>
<accession>Z9JQ21</accession>
<dbReference type="InterPro" id="IPR016181">
    <property type="entry name" value="Acyl_CoA_acyltransferase"/>
</dbReference>
<dbReference type="EMBL" id="JDYK01000023">
    <property type="protein sequence ID" value="EWS79857.1"/>
    <property type="molecule type" value="Genomic_DNA"/>
</dbReference>
<sequence length="199" mass="21903">MSIPPPSPDLRLHRTERLRLDAPGPEDLEPLHEIYADPRVWTHYPSQRFTDPAQTAAMLDRFQGSWQRAGLGPWIVRRHDADPADPSTVLGNGGCDLRGQEPDGLFWNLGYRLTPAVQGLGLAGELARAAVDAARALRPELPVIAYLLEENRASRRVAEKTGLCLRHRAPDAGNPDPQAVRLVLADRELTPAQLASALH</sequence>
<evidence type="ECO:0000259" key="1">
    <source>
        <dbReference type="PROSITE" id="PS51186"/>
    </source>
</evidence>
<dbReference type="PROSITE" id="PS51186">
    <property type="entry name" value="GNAT"/>
    <property type="match status" value="1"/>
</dbReference>
<gene>
    <name evidence="2" type="ORF">BF93_09270</name>
</gene>
<evidence type="ECO:0000313" key="2">
    <source>
        <dbReference type="EMBL" id="EWS79857.1"/>
    </source>
</evidence>
<dbReference type="GO" id="GO:0016747">
    <property type="term" value="F:acyltransferase activity, transferring groups other than amino-acyl groups"/>
    <property type="evidence" value="ECO:0007669"/>
    <property type="project" value="InterPro"/>
</dbReference>